<evidence type="ECO:0000313" key="7">
    <source>
        <dbReference type="EMBL" id="TKH15457.1"/>
    </source>
</evidence>
<feature type="chain" id="PRO_5040728667" evidence="6">
    <location>
        <begin position="21"/>
        <end position="325"/>
    </location>
</feature>
<gene>
    <name evidence="7" type="ORF">FC678_02200</name>
</gene>
<dbReference type="EMBL" id="SZNT01000020">
    <property type="protein sequence ID" value="TKH15457.1"/>
    <property type="molecule type" value="Genomic_DNA"/>
</dbReference>
<dbReference type="SUPFAM" id="SSF53807">
    <property type="entry name" value="Helical backbone' metal receptor"/>
    <property type="match status" value="1"/>
</dbReference>
<sequence>MNLYKVRAILVALVCFTAMVGCSNEEEVNNPGEKESANEKIHIVTTFYPMYEFTKNITKDKAQVDLLIPSNIEPHDWQPTPKDMAAIQKADLVVYNSPFMENWIFSIQESLDKDGPLFIEASERIPLMEGTEEESNHDDEESDHHDEDHKQLDPHVWLSPVLAQKEVQTITDAIVKQDPENKDYYERNSENYIQQLKELDELYHTTLDKASNKEMITQHAAFGYLAKEYGLTQVPIAGLSPSEEPSPAKLAELKEFAKEHQINVVYFEETTSPKVAQTLAGELGAETEVLNTLEGLSKEDQEKGLSYIEIMKNNLKSLEKYFVNK</sequence>
<dbReference type="GO" id="GO:0030001">
    <property type="term" value="P:metal ion transport"/>
    <property type="evidence" value="ECO:0007669"/>
    <property type="project" value="InterPro"/>
</dbReference>
<keyword evidence="2 4" id="KW-0813">Transport</keyword>
<evidence type="ECO:0000313" key="8">
    <source>
        <dbReference type="Proteomes" id="UP000309170"/>
    </source>
</evidence>
<accession>A0A9X9EUG0</accession>
<name>A0A9X9EUG0_9BACI</name>
<dbReference type="CDD" id="cd01017">
    <property type="entry name" value="AdcA"/>
    <property type="match status" value="1"/>
</dbReference>
<evidence type="ECO:0000256" key="4">
    <source>
        <dbReference type="RuleBase" id="RU003512"/>
    </source>
</evidence>
<evidence type="ECO:0000256" key="3">
    <source>
        <dbReference type="ARBA" id="ARBA00022729"/>
    </source>
</evidence>
<evidence type="ECO:0000256" key="2">
    <source>
        <dbReference type="ARBA" id="ARBA00022448"/>
    </source>
</evidence>
<dbReference type="PRINTS" id="PR00691">
    <property type="entry name" value="ADHESINB"/>
</dbReference>
<dbReference type="PANTHER" id="PTHR42953:SF3">
    <property type="entry name" value="HIGH-AFFINITY ZINC UPTAKE SYSTEM PROTEIN ZNUA"/>
    <property type="match status" value="1"/>
</dbReference>
<dbReference type="InterPro" id="IPR006129">
    <property type="entry name" value="AdhesinB"/>
</dbReference>
<dbReference type="GO" id="GO:0046872">
    <property type="term" value="F:metal ion binding"/>
    <property type="evidence" value="ECO:0007669"/>
    <property type="project" value="InterPro"/>
</dbReference>
<dbReference type="GO" id="GO:0007155">
    <property type="term" value="P:cell adhesion"/>
    <property type="evidence" value="ECO:0007669"/>
    <property type="project" value="InterPro"/>
</dbReference>
<evidence type="ECO:0000256" key="1">
    <source>
        <dbReference type="ARBA" id="ARBA00011028"/>
    </source>
</evidence>
<comment type="caution">
    <text evidence="7">The sequence shown here is derived from an EMBL/GenBank/DDBJ whole genome shotgun (WGS) entry which is preliminary data.</text>
</comment>
<feature type="region of interest" description="Disordered" evidence="5">
    <location>
        <begin position="126"/>
        <end position="150"/>
    </location>
</feature>
<reference evidence="7 8" key="1">
    <citation type="journal article" date="2019" name="Environ. Microbiol.">
        <title>An active ?-lactamase is a part of an orchestrated cell wall stress resistance network of Bacillus subtilis and related rhizosphere species.</title>
        <authorList>
            <person name="Bucher T."/>
            <person name="Keren-Paz A."/>
            <person name="Hausser J."/>
            <person name="Olender T."/>
            <person name="Cytryn E."/>
            <person name="Kolodkin-Gal I."/>
        </authorList>
    </citation>
    <scope>NUCLEOTIDE SEQUENCE [LARGE SCALE GENOMIC DNA]</scope>
    <source>
        <strain evidence="7 8">I4</strain>
    </source>
</reference>
<dbReference type="InterPro" id="IPR050492">
    <property type="entry name" value="Bact_metal-bind_prot9"/>
</dbReference>
<comment type="similarity">
    <text evidence="1 4">Belongs to the bacterial solute-binding protein 9 family.</text>
</comment>
<organism evidence="7 8">
    <name type="scientific">Peribacillus simplex</name>
    <dbReference type="NCBI Taxonomy" id="1478"/>
    <lineage>
        <taxon>Bacteria</taxon>
        <taxon>Bacillati</taxon>
        <taxon>Bacillota</taxon>
        <taxon>Bacilli</taxon>
        <taxon>Bacillales</taxon>
        <taxon>Bacillaceae</taxon>
        <taxon>Peribacillus</taxon>
    </lineage>
</organism>
<dbReference type="InterPro" id="IPR006127">
    <property type="entry name" value="ZnuA-like"/>
</dbReference>
<evidence type="ECO:0000256" key="5">
    <source>
        <dbReference type="SAM" id="MobiDB-lite"/>
    </source>
</evidence>
<dbReference type="Proteomes" id="UP000309170">
    <property type="component" value="Unassembled WGS sequence"/>
</dbReference>
<dbReference type="InterPro" id="IPR006128">
    <property type="entry name" value="Lipoprotein_PsaA-like"/>
</dbReference>
<protein>
    <submittedName>
        <fullName evidence="7">Zinc ABC transporter substrate-binding protein</fullName>
    </submittedName>
</protein>
<dbReference type="PROSITE" id="PS51257">
    <property type="entry name" value="PROKAR_LIPOPROTEIN"/>
    <property type="match status" value="1"/>
</dbReference>
<dbReference type="Pfam" id="PF01297">
    <property type="entry name" value="ZnuA"/>
    <property type="match status" value="1"/>
</dbReference>
<evidence type="ECO:0000256" key="6">
    <source>
        <dbReference type="SAM" id="SignalP"/>
    </source>
</evidence>
<keyword evidence="3 6" id="KW-0732">Signal</keyword>
<dbReference type="PRINTS" id="PR00690">
    <property type="entry name" value="ADHESNFAMILY"/>
</dbReference>
<dbReference type="AlphaFoldDB" id="A0A9X9EUG0"/>
<dbReference type="Gene3D" id="3.40.50.1980">
    <property type="entry name" value="Nitrogenase molybdenum iron protein domain"/>
    <property type="match status" value="2"/>
</dbReference>
<dbReference type="RefSeq" id="WP_137023118.1">
    <property type="nucleotide sequence ID" value="NZ_SZNT01000020.1"/>
</dbReference>
<proteinExistence type="inferred from homology"/>
<dbReference type="PANTHER" id="PTHR42953">
    <property type="entry name" value="HIGH-AFFINITY ZINC UPTAKE SYSTEM PROTEIN ZNUA-RELATED"/>
    <property type="match status" value="1"/>
</dbReference>
<feature type="signal peptide" evidence="6">
    <location>
        <begin position="1"/>
        <end position="20"/>
    </location>
</feature>
<feature type="compositionally biased region" description="Acidic residues" evidence="5">
    <location>
        <begin position="130"/>
        <end position="141"/>
    </location>
</feature>